<evidence type="ECO:0000256" key="17">
    <source>
        <dbReference type="ARBA" id="ARBA00022989"/>
    </source>
</evidence>
<reference evidence="27 28" key="1">
    <citation type="journal article" date="2007" name="Nature">
        <title>The medaka draft genome and insights into vertebrate genome evolution.</title>
        <authorList>
            <person name="Kasahara M."/>
            <person name="Naruse K."/>
            <person name="Sasaki S."/>
            <person name="Nakatani Y."/>
            <person name="Qu W."/>
            <person name="Ahsan B."/>
            <person name="Yamada T."/>
            <person name="Nagayasu Y."/>
            <person name="Doi K."/>
            <person name="Kasai Y."/>
            <person name="Jindo T."/>
            <person name="Kobayashi D."/>
            <person name="Shimada A."/>
            <person name="Toyoda A."/>
            <person name="Kuroki Y."/>
            <person name="Fujiyama A."/>
            <person name="Sasaki T."/>
            <person name="Shimizu A."/>
            <person name="Asakawa S."/>
            <person name="Shimizu N."/>
            <person name="Hashimoto S."/>
            <person name="Yang J."/>
            <person name="Lee Y."/>
            <person name="Matsushima K."/>
            <person name="Sugano S."/>
            <person name="Sakaizumi M."/>
            <person name="Narita T."/>
            <person name="Ohishi K."/>
            <person name="Haga S."/>
            <person name="Ohta F."/>
            <person name="Nomoto H."/>
            <person name="Nogata K."/>
            <person name="Morishita T."/>
            <person name="Endo T."/>
            <person name="Shin-I T."/>
            <person name="Takeda H."/>
            <person name="Morishita S."/>
            <person name="Kohara Y."/>
        </authorList>
    </citation>
    <scope>NUCLEOTIDE SEQUENCE [LARGE SCALE GENOMIC DNA]</scope>
    <source>
        <strain evidence="27 28">Hd-rR</strain>
    </source>
</reference>
<name>H2LVZ0_ORYLA</name>
<dbReference type="SMART" id="SM00369">
    <property type="entry name" value="LRR_TYP"/>
    <property type="match status" value="16"/>
</dbReference>
<dbReference type="PRINTS" id="PR00019">
    <property type="entry name" value="LEURICHRPT"/>
</dbReference>
<evidence type="ECO:0000256" key="22">
    <source>
        <dbReference type="ARBA" id="ARBA00023198"/>
    </source>
</evidence>
<dbReference type="Ensembl" id="ENSORLT00000010278.2">
    <property type="protein sequence ID" value="ENSORLP00000010277.2"/>
    <property type="gene ID" value="ENSORLG00000008184.2"/>
</dbReference>
<keyword evidence="10 25" id="KW-0732">Signal</keyword>
<evidence type="ECO:0000256" key="8">
    <source>
        <dbReference type="ARBA" id="ARBA00022614"/>
    </source>
</evidence>
<dbReference type="Pfam" id="PF17968">
    <property type="entry name" value="Tlr3_TMD"/>
    <property type="match status" value="1"/>
</dbReference>
<dbReference type="GO" id="GO:0045087">
    <property type="term" value="P:innate immune response"/>
    <property type="evidence" value="ECO:0007669"/>
    <property type="project" value="UniProtKB-KW"/>
</dbReference>
<evidence type="ECO:0000256" key="23">
    <source>
        <dbReference type="ARBA" id="ARBA00072834"/>
    </source>
</evidence>
<feature type="domain" description="TIR" evidence="26">
    <location>
        <begin position="768"/>
        <end position="909"/>
    </location>
</feature>
<dbReference type="Ensembl" id="ENSORLT00000010276.2">
    <property type="protein sequence ID" value="ENSORLP00000010275.2"/>
    <property type="gene ID" value="ENSORLG00000008184.2"/>
</dbReference>
<dbReference type="STRING" id="8090.ENSORLP00000010277"/>
<evidence type="ECO:0000256" key="15">
    <source>
        <dbReference type="ARBA" id="ARBA00022859"/>
    </source>
</evidence>
<evidence type="ECO:0000256" key="4">
    <source>
        <dbReference type="ARBA" id="ARBA00009634"/>
    </source>
</evidence>
<keyword evidence="6" id="KW-0597">Phosphoprotein</keyword>
<evidence type="ECO:0000256" key="7">
    <source>
        <dbReference type="ARBA" id="ARBA00022588"/>
    </source>
</evidence>
<evidence type="ECO:0000256" key="6">
    <source>
        <dbReference type="ARBA" id="ARBA00022553"/>
    </source>
</evidence>
<dbReference type="InterPro" id="IPR041015">
    <property type="entry name" value="TLR3_TMD"/>
</dbReference>
<evidence type="ECO:0000256" key="24">
    <source>
        <dbReference type="SAM" id="Phobius"/>
    </source>
</evidence>
<keyword evidence="12" id="KW-0967">Endosome</keyword>
<evidence type="ECO:0000259" key="26">
    <source>
        <dbReference type="PROSITE" id="PS50104"/>
    </source>
</evidence>
<evidence type="ECO:0000256" key="25">
    <source>
        <dbReference type="SAM" id="SignalP"/>
    </source>
</evidence>
<dbReference type="GO" id="GO:0051607">
    <property type="term" value="P:defense response to virus"/>
    <property type="evidence" value="ECO:0007669"/>
    <property type="project" value="UniProtKB-ARBA"/>
</dbReference>
<dbReference type="Pfam" id="PF13676">
    <property type="entry name" value="TIR_2"/>
    <property type="match status" value="1"/>
</dbReference>
<feature type="chain" id="PRO_5044733194" description="Toll-like receptor 3" evidence="25">
    <location>
        <begin position="28"/>
        <end position="917"/>
    </location>
</feature>
<dbReference type="Bgee" id="ENSORLG00000008184">
    <property type="expression patterns" value="Expressed in intestine and 8 other cell types or tissues"/>
</dbReference>
<evidence type="ECO:0000256" key="11">
    <source>
        <dbReference type="ARBA" id="ARBA00022737"/>
    </source>
</evidence>
<evidence type="ECO:0000256" key="2">
    <source>
        <dbReference type="ARBA" id="ARBA00004412"/>
    </source>
</evidence>
<dbReference type="GeneID" id="101157755"/>
<dbReference type="HOGENOM" id="CLU_006000_4_1_1"/>
<feature type="transmembrane region" description="Helical" evidence="24">
    <location>
        <begin position="717"/>
        <end position="736"/>
    </location>
</feature>
<dbReference type="GO" id="GO:0032722">
    <property type="term" value="P:positive regulation of chemokine production"/>
    <property type="evidence" value="ECO:0007669"/>
    <property type="project" value="UniProtKB-ARBA"/>
</dbReference>
<keyword evidence="7" id="KW-0399">Innate immunity</keyword>
<dbReference type="OrthoDB" id="676979at2759"/>
<keyword evidence="20" id="KW-0675">Receptor</keyword>
<keyword evidence="28" id="KW-1185">Reference proteome</keyword>
<dbReference type="GO" id="GO:0003723">
    <property type="term" value="F:RNA binding"/>
    <property type="evidence" value="ECO:0007669"/>
    <property type="project" value="UniProtKB-KW"/>
</dbReference>
<dbReference type="SMART" id="SM00255">
    <property type="entry name" value="TIR"/>
    <property type="match status" value="1"/>
</dbReference>
<keyword evidence="16" id="KW-0694">RNA-binding</keyword>
<evidence type="ECO:0000256" key="16">
    <source>
        <dbReference type="ARBA" id="ARBA00022884"/>
    </source>
</evidence>
<dbReference type="InterPro" id="IPR001611">
    <property type="entry name" value="Leu-rich_rpt"/>
</dbReference>
<reference evidence="27" key="2">
    <citation type="submission" date="2025-05" db="UniProtKB">
        <authorList>
            <consortium name="Ensembl"/>
        </authorList>
    </citation>
    <scope>IDENTIFICATION</scope>
    <source>
        <strain evidence="27">Hd-rR</strain>
    </source>
</reference>
<dbReference type="GO" id="GO:0010008">
    <property type="term" value="C:endosome membrane"/>
    <property type="evidence" value="ECO:0007669"/>
    <property type="project" value="UniProtKB-SubCell"/>
</dbReference>
<gene>
    <name evidence="27" type="primary">tlr3</name>
</gene>
<dbReference type="RefSeq" id="XP_011475331.2">
    <property type="nucleotide sequence ID" value="XM_011477029.3"/>
</dbReference>
<dbReference type="SUPFAM" id="SSF52058">
    <property type="entry name" value="L domain-like"/>
    <property type="match status" value="2"/>
</dbReference>
<sequence>MTAPLSCLLTCSLFIFNFIGGPYPCMASAKKSTCIIQGGRADCSHLSLRVIPSDLPSNISSLDVSHNKLVKVPGDSLGRYRGLIHLNASYNSIARVDESLCQSLPLLQTLNLEHNQVHLLKKEDLGQCTTLTWLNIANNRLKLQEEPFSGLQNLQHLDVSKNKLQSAKLGSRPQLPSLRSLCLGQNVFTSLKSEDFSYLSSSPSLQALNLSYVSLKTVESRCFQPISGLRTLILDGSDMSSQAMSKLLSALSATAIDSLSLQRMKLVALGNLTFAELQKTNLTYLDLSANGMTNIEDGSFQWLPKLQSLILSDNNLRRLTRGTFQGLKTLKKLQLTSALTSALGKKHTSPAVIEDYAFQSLNNLKSLMLDHTAFLKITEKTFTGLTSLTELDLSWSSYTQTPQRGLTNKTFVSLKDSPLKKLNLAGNALTELQPGSFSALSSLVVLILDFNFIKQTLTGREFEGLSQIQEIHLSNNIQSINLTSSSFVNVSCVRVLTLGKSLKAEALNKDPSPLWPLTNLTVLDLSNNNIANIRTNLLKGLTDLKVLKLQHNNLARLWKMANLGGPVLFLKDTHKLETLQMDYNGLDEIPVGALQGLTSLSVLTLSNNLLNNLKNPVFDDLKSLRVLTLAKNLITNVRPEVFQTPMSNLSVLWMDKNPFDCTCEGILWFVTRLNNTNGTSVPGLKDNYKCNTPLMYFNRSIMDFDPMSCKDKTPFQALYMLSSTAVLIMMVSALLVRFQGWRIQFYWNVLINRTLGFSDATAEEANGFEYDAYIIHAEEDAGWVTKQMTPLESAKYRFCWEERDSIPGMFYLESIMENMRKSRKILFVVTESLLKDPWCRRFKVHHALHQVIEASRDSVVLVFLQDVNDYKLSRSLFLRRGMLRPRCILEWPVQRERVPAFHQKLLIALGMTNRLQD</sequence>
<keyword evidence="11" id="KW-0677">Repeat</keyword>
<evidence type="ECO:0000256" key="1">
    <source>
        <dbReference type="ARBA" id="ARBA00004115"/>
    </source>
</evidence>
<dbReference type="AlphaFoldDB" id="H2LVZ0"/>
<keyword evidence="5" id="KW-1017">Isopeptide bond</keyword>
<dbReference type="GO" id="GO:0032755">
    <property type="term" value="P:positive regulation of interleukin-6 production"/>
    <property type="evidence" value="ECO:0007669"/>
    <property type="project" value="UniProtKB-ARBA"/>
</dbReference>
<dbReference type="GO" id="GO:0005789">
    <property type="term" value="C:endoplasmic reticulum membrane"/>
    <property type="evidence" value="ECO:0007669"/>
    <property type="project" value="UniProtKB-SubCell"/>
</dbReference>
<keyword evidence="14" id="KW-0832">Ubl conjugation</keyword>
<comment type="subcellular location">
    <subcellularLocation>
        <location evidence="2">Early endosome</location>
    </subcellularLocation>
    <subcellularLocation>
        <location evidence="1">Endoplasmic reticulum membrane</location>
        <topology evidence="1">Single-pass type I membrane protein</topology>
    </subcellularLocation>
    <subcellularLocation>
        <location evidence="3">Endosome membrane</location>
    </subcellularLocation>
</comment>
<keyword evidence="8" id="KW-0433">Leucine-rich repeat</keyword>
<evidence type="ECO:0000313" key="28">
    <source>
        <dbReference type="Proteomes" id="UP000001038"/>
    </source>
</evidence>
<evidence type="ECO:0000256" key="13">
    <source>
        <dbReference type="ARBA" id="ARBA00022824"/>
    </source>
</evidence>
<dbReference type="InterPro" id="IPR032675">
    <property type="entry name" value="LRR_dom_sf"/>
</dbReference>
<evidence type="ECO:0000256" key="14">
    <source>
        <dbReference type="ARBA" id="ARBA00022843"/>
    </source>
</evidence>
<dbReference type="GO" id="GO:0032728">
    <property type="term" value="P:positive regulation of interferon-beta production"/>
    <property type="evidence" value="ECO:0007669"/>
    <property type="project" value="UniProtKB-ARBA"/>
</dbReference>
<dbReference type="GeneTree" id="ENSGT00940000166529"/>
<dbReference type="FunFam" id="3.80.10.10:FF:000137">
    <property type="entry name" value="Toll-like receptor 3"/>
    <property type="match status" value="1"/>
</dbReference>
<comment type="similarity">
    <text evidence="4">Belongs to the Toll-like receptor family.</text>
</comment>
<keyword evidence="19" id="KW-1015">Disulfide bond</keyword>
<accession>H2LVY8</accession>
<dbReference type="PANTHER" id="PTHR24365:SF524">
    <property type="entry name" value="TOLL-LIKE RECEPTOR 3"/>
    <property type="match status" value="1"/>
</dbReference>
<dbReference type="SMART" id="SM00365">
    <property type="entry name" value="LRR_SD22"/>
    <property type="match status" value="7"/>
</dbReference>
<keyword evidence="21" id="KW-0325">Glycoprotein</keyword>
<dbReference type="InterPro" id="IPR003591">
    <property type="entry name" value="Leu-rich_rpt_typical-subtyp"/>
</dbReference>
<evidence type="ECO:0000256" key="20">
    <source>
        <dbReference type="ARBA" id="ARBA00023170"/>
    </source>
</evidence>
<keyword evidence="22" id="KW-0395">Inflammatory response</keyword>
<dbReference type="SUPFAM" id="SSF52200">
    <property type="entry name" value="Toll/Interleukin receptor TIR domain"/>
    <property type="match status" value="1"/>
</dbReference>
<evidence type="ECO:0000256" key="19">
    <source>
        <dbReference type="ARBA" id="ARBA00023157"/>
    </source>
</evidence>
<evidence type="ECO:0000256" key="21">
    <source>
        <dbReference type="ARBA" id="ARBA00023180"/>
    </source>
</evidence>
<dbReference type="GO" id="GO:0046330">
    <property type="term" value="P:positive regulation of JNK cascade"/>
    <property type="evidence" value="ECO:0007669"/>
    <property type="project" value="UniProtKB-ARBA"/>
</dbReference>
<keyword evidence="17 24" id="KW-1133">Transmembrane helix</keyword>
<dbReference type="GO" id="GO:0035556">
    <property type="term" value="P:intracellular signal transduction"/>
    <property type="evidence" value="ECO:0007669"/>
    <property type="project" value="UniProtKB-ARBA"/>
</dbReference>
<keyword evidence="18 24" id="KW-0472">Membrane</keyword>
<dbReference type="FunFam" id="3.40.50.10140:FF:000008">
    <property type="entry name" value="Toll-like receptor 3"/>
    <property type="match status" value="1"/>
</dbReference>
<evidence type="ECO:0000256" key="3">
    <source>
        <dbReference type="ARBA" id="ARBA00004608"/>
    </source>
</evidence>
<dbReference type="GO" id="GO:0038023">
    <property type="term" value="F:signaling receptor activity"/>
    <property type="evidence" value="ECO:0000318"/>
    <property type="project" value="GO_Central"/>
</dbReference>
<proteinExistence type="inferred from homology"/>
<accession>H2LVZ0</accession>
<dbReference type="GO" id="GO:0038187">
    <property type="term" value="F:pattern recognition receptor activity"/>
    <property type="evidence" value="ECO:0007669"/>
    <property type="project" value="UniProtKB-ARBA"/>
</dbReference>
<dbReference type="PANTHER" id="PTHR24365">
    <property type="entry name" value="TOLL-LIKE RECEPTOR"/>
    <property type="match status" value="1"/>
</dbReference>
<evidence type="ECO:0000313" key="27">
    <source>
        <dbReference type="Ensembl" id="ENSORLP00000010277.2"/>
    </source>
</evidence>
<organism evidence="27 28">
    <name type="scientific">Oryzias latipes</name>
    <name type="common">Japanese rice fish</name>
    <name type="synonym">Japanese killifish</name>
    <dbReference type="NCBI Taxonomy" id="8090"/>
    <lineage>
        <taxon>Eukaryota</taxon>
        <taxon>Metazoa</taxon>
        <taxon>Chordata</taxon>
        <taxon>Craniata</taxon>
        <taxon>Vertebrata</taxon>
        <taxon>Euteleostomi</taxon>
        <taxon>Actinopterygii</taxon>
        <taxon>Neopterygii</taxon>
        <taxon>Teleostei</taxon>
        <taxon>Neoteleostei</taxon>
        <taxon>Acanthomorphata</taxon>
        <taxon>Ovalentaria</taxon>
        <taxon>Atherinomorphae</taxon>
        <taxon>Beloniformes</taxon>
        <taxon>Adrianichthyidae</taxon>
        <taxon>Oryziinae</taxon>
        <taxon>Oryzias</taxon>
    </lineage>
</organism>
<evidence type="ECO:0000256" key="5">
    <source>
        <dbReference type="ARBA" id="ARBA00022499"/>
    </source>
</evidence>
<dbReference type="Pfam" id="PF13855">
    <property type="entry name" value="LRR_8"/>
    <property type="match status" value="7"/>
</dbReference>
<dbReference type="GO" id="GO:0005769">
    <property type="term" value="C:early endosome"/>
    <property type="evidence" value="ECO:0007669"/>
    <property type="project" value="UniProtKB-SubCell"/>
</dbReference>
<dbReference type="eggNOG" id="KOG4641">
    <property type="taxonomic scope" value="Eukaryota"/>
</dbReference>
<keyword evidence="9 24" id="KW-0812">Transmembrane</keyword>
<feature type="signal peptide" evidence="25">
    <location>
        <begin position="1"/>
        <end position="27"/>
    </location>
</feature>
<dbReference type="GO" id="GO:0004888">
    <property type="term" value="F:transmembrane signaling receptor activity"/>
    <property type="evidence" value="ECO:0007669"/>
    <property type="project" value="UniProtKB-ARBA"/>
</dbReference>
<dbReference type="KEGG" id="ola:101157755"/>
<keyword evidence="13" id="KW-0256">Endoplasmic reticulum</keyword>
<dbReference type="Gene3D" id="3.80.10.10">
    <property type="entry name" value="Ribonuclease Inhibitor"/>
    <property type="match status" value="1"/>
</dbReference>
<dbReference type="GO" id="GO:0043330">
    <property type="term" value="P:response to exogenous dsRNA"/>
    <property type="evidence" value="ECO:0007669"/>
    <property type="project" value="UniProtKB-ARBA"/>
</dbReference>
<dbReference type="Proteomes" id="UP000001038">
    <property type="component" value="Chromosome 1"/>
</dbReference>
<dbReference type="InterPro" id="IPR035897">
    <property type="entry name" value="Toll_tir_struct_dom_sf"/>
</dbReference>
<dbReference type="GO" id="GO:0043123">
    <property type="term" value="P:positive regulation of canonical NF-kappaB signal transduction"/>
    <property type="evidence" value="ECO:0007669"/>
    <property type="project" value="UniProtKB-ARBA"/>
</dbReference>
<evidence type="ECO:0000256" key="10">
    <source>
        <dbReference type="ARBA" id="ARBA00022729"/>
    </source>
</evidence>
<evidence type="ECO:0000256" key="18">
    <source>
        <dbReference type="ARBA" id="ARBA00023136"/>
    </source>
</evidence>
<dbReference type="GO" id="GO:0005886">
    <property type="term" value="C:plasma membrane"/>
    <property type="evidence" value="ECO:0000318"/>
    <property type="project" value="GO_Central"/>
</dbReference>
<dbReference type="Gene3D" id="3.40.50.10140">
    <property type="entry name" value="Toll/interleukin-1 receptor homology (TIR) domain"/>
    <property type="match status" value="1"/>
</dbReference>
<keyword evidence="15" id="KW-0391">Immunity</keyword>
<dbReference type="PROSITE" id="PS51450">
    <property type="entry name" value="LRR"/>
    <property type="match status" value="2"/>
</dbReference>
<dbReference type="GO" id="GO:0006954">
    <property type="term" value="P:inflammatory response"/>
    <property type="evidence" value="ECO:0000318"/>
    <property type="project" value="GO_Central"/>
</dbReference>
<dbReference type="RefSeq" id="XP_004066063.2">
    <property type="nucleotide sequence ID" value="XM_004066015.4"/>
</dbReference>
<evidence type="ECO:0000256" key="12">
    <source>
        <dbReference type="ARBA" id="ARBA00022753"/>
    </source>
</evidence>
<protein>
    <recommendedName>
        <fullName evidence="23">Toll-like receptor 3</fullName>
    </recommendedName>
</protein>
<evidence type="ECO:0000256" key="9">
    <source>
        <dbReference type="ARBA" id="ARBA00022692"/>
    </source>
</evidence>
<dbReference type="GO" id="GO:0002224">
    <property type="term" value="P:toll-like receptor signaling pathway"/>
    <property type="evidence" value="ECO:0000318"/>
    <property type="project" value="GO_Central"/>
</dbReference>
<dbReference type="SMR" id="H2LVZ0"/>
<dbReference type="CTD" id="7098"/>
<dbReference type="InterPro" id="IPR000157">
    <property type="entry name" value="TIR_dom"/>
</dbReference>
<dbReference type="GO" id="GO:0090594">
    <property type="term" value="P:inflammatory response to wounding"/>
    <property type="evidence" value="ECO:0007669"/>
    <property type="project" value="UniProtKB-ARBA"/>
</dbReference>
<dbReference type="PROSITE" id="PS50104">
    <property type="entry name" value="TIR"/>
    <property type="match status" value="1"/>
</dbReference>